<comment type="caution">
    <text evidence="1">The sequence shown here is derived from an EMBL/GenBank/DDBJ whole genome shotgun (WGS) entry which is preliminary data.</text>
</comment>
<sequence length="104" mass="11893">MAGNDSNVVEGRILTPLSAYKSASFSLRFVGDKGVELTWKMENYCPNKAQVKVCQNTFPSLASYWIRSSQRTMKDVEKKDALTLSDACIIRYKIESVRENFRME</sequence>
<accession>A0AAV4XVB8</accession>
<proteinExistence type="predicted"/>
<reference evidence="1 2" key="1">
    <citation type="submission" date="2021-06" db="EMBL/GenBank/DDBJ databases">
        <title>Caerostris extrusa draft genome.</title>
        <authorList>
            <person name="Kono N."/>
            <person name="Arakawa K."/>
        </authorList>
    </citation>
    <scope>NUCLEOTIDE SEQUENCE [LARGE SCALE GENOMIC DNA]</scope>
</reference>
<evidence type="ECO:0000313" key="2">
    <source>
        <dbReference type="Proteomes" id="UP001054945"/>
    </source>
</evidence>
<name>A0AAV4XVB8_CAEEX</name>
<dbReference type="Proteomes" id="UP001054945">
    <property type="component" value="Unassembled WGS sequence"/>
</dbReference>
<protein>
    <submittedName>
        <fullName evidence="1">Uncharacterized protein</fullName>
    </submittedName>
</protein>
<dbReference type="EMBL" id="BPLR01000993">
    <property type="protein sequence ID" value="GIY98996.1"/>
    <property type="molecule type" value="Genomic_DNA"/>
</dbReference>
<evidence type="ECO:0000313" key="1">
    <source>
        <dbReference type="EMBL" id="GIY98996.1"/>
    </source>
</evidence>
<keyword evidence="2" id="KW-1185">Reference proteome</keyword>
<gene>
    <name evidence="1" type="ORF">CEXT_406911</name>
</gene>
<organism evidence="1 2">
    <name type="scientific">Caerostris extrusa</name>
    <name type="common">Bark spider</name>
    <name type="synonym">Caerostris bankana</name>
    <dbReference type="NCBI Taxonomy" id="172846"/>
    <lineage>
        <taxon>Eukaryota</taxon>
        <taxon>Metazoa</taxon>
        <taxon>Ecdysozoa</taxon>
        <taxon>Arthropoda</taxon>
        <taxon>Chelicerata</taxon>
        <taxon>Arachnida</taxon>
        <taxon>Araneae</taxon>
        <taxon>Araneomorphae</taxon>
        <taxon>Entelegynae</taxon>
        <taxon>Araneoidea</taxon>
        <taxon>Araneidae</taxon>
        <taxon>Caerostris</taxon>
    </lineage>
</organism>
<dbReference type="AlphaFoldDB" id="A0AAV4XVB8"/>